<dbReference type="PROSITE" id="PS50005">
    <property type="entry name" value="TPR"/>
    <property type="match status" value="1"/>
</dbReference>
<dbReference type="EC" id="2.4.1.255" evidence="3"/>
<dbReference type="VEuPathDB" id="AmoebaDB:DICPUDRAFT_151710"/>
<proteinExistence type="inferred from homology"/>
<accession>F0ZJK5</accession>
<dbReference type="AlphaFoldDB" id="F0ZJK5"/>
<dbReference type="InterPro" id="IPR019734">
    <property type="entry name" value="TPR_rpt"/>
</dbReference>
<dbReference type="SMART" id="SM00028">
    <property type="entry name" value="TPR"/>
    <property type="match status" value="3"/>
</dbReference>
<keyword evidence="7 8" id="KW-0802">TPR repeat</keyword>
<keyword evidence="4" id="KW-0328">Glycosyltransferase</keyword>
<keyword evidence="6" id="KW-0677">Repeat</keyword>
<evidence type="ECO:0000256" key="6">
    <source>
        <dbReference type="ARBA" id="ARBA00022737"/>
    </source>
</evidence>
<evidence type="ECO:0000259" key="9">
    <source>
        <dbReference type="Pfam" id="PF13844"/>
    </source>
</evidence>
<dbReference type="STRING" id="5786.F0ZJK5"/>
<keyword evidence="5" id="KW-0808">Transferase</keyword>
<dbReference type="OrthoDB" id="17094at2759"/>
<dbReference type="InParanoid" id="F0ZJK5"/>
<dbReference type="Gene3D" id="3.40.50.11380">
    <property type="match status" value="1"/>
</dbReference>
<dbReference type="RefSeq" id="XP_003287609.1">
    <property type="nucleotide sequence ID" value="XM_003287561.1"/>
</dbReference>
<organism evidence="10 11">
    <name type="scientific">Dictyostelium purpureum</name>
    <name type="common">Slime mold</name>
    <dbReference type="NCBI Taxonomy" id="5786"/>
    <lineage>
        <taxon>Eukaryota</taxon>
        <taxon>Amoebozoa</taxon>
        <taxon>Evosea</taxon>
        <taxon>Eumycetozoa</taxon>
        <taxon>Dictyostelia</taxon>
        <taxon>Dictyosteliales</taxon>
        <taxon>Dictyosteliaceae</taxon>
        <taxon>Dictyostelium</taxon>
    </lineage>
</organism>
<dbReference type="InterPro" id="IPR051939">
    <property type="entry name" value="Glycosyltr_41/O-GlcNAc_trsf"/>
</dbReference>
<reference evidence="11" key="1">
    <citation type="journal article" date="2011" name="Genome Biol.">
        <title>Comparative genomics of the social amoebae Dictyostelium discoideum and Dictyostelium purpureum.</title>
        <authorList>
            <consortium name="US DOE Joint Genome Institute (JGI-PGF)"/>
            <person name="Sucgang R."/>
            <person name="Kuo A."/>
            <person name="Tian X."/>
            <person name="Salerno W."/>
            <person name="Parikh A."/>
            <person name="Feasley C.L."/>
            <person name="Dalin E."/>
            <person name="Tu H."/>
            <person name="Huang E."/>
            <person name="Barry K."/>
            <person name="Lindquist E."/>
            <person name="Shapiro H."/>
            <person name="Bruce D."/>
            <person name="Schmutz J."/>
            <person name="Salamov A."/>
            <person name="Fey P."/>
            <person name="Gaudet P."/>
            <person name="Anjard C."/>
            <person name="Babu M.M."/>
            <person name="Basu S."/>
            <person name="Bushmanova Y."/>
            <person name="van der Wel H."/>
            <person name="Katoh-Kurasawa M."/>
            <person name="Dinh C."/>
            <person name="Coutinho P.M."/>
            <person name="Saito T."/>
            <person name="Elias M."/>
            <person name="Schaap P."/>
            <person name="Kay R.R."/>
            <person name="Henrissat B."/>
            <person name="Eichinger L."/>
            <person name="Rivero F."/>
            <person name="Putnam N.H."/>
            <person name="West C.M."/>
            <person name="Loomis W.F."/>
            <person name="Chisholm R.L."/>
            <person name="Shaulsky G."/>
            <person name="Strassmann J.E."/>
            <person name="Queller D.C."/>
            <person name="Kuspa A."/>
            <person name="Grigoriev I.V."/>
        </authorList>
    </citation>
    <scope>NUCLEOTIDE SEQUENCE [LARGE SCALE GENOMIC DNA]</scope>
    <source>
        <strain evidence="11">QSDP1</strain>
    </source>
</reference>
<evidence type="ECO:0000313" key="11">
    <source>
        <dbReference type="Proteomes" id="UP000001064"/>
    </source>
</evidence>
<dbReference type="Pfam" id="PF13844">
    <property type="entry name" value="Glyco_transf_41"/>
    <property type="match status" value="2"/>
</dbReference>
<sequence length="684" mass="78709">MSHYKNSNSIGGSVNNSNVINNEKVDVIRGLLMNKSEEVLRGNKEIQAIHFKRLLDLSLELLVSSPSNQEYRDLRALSLFSFVNTCLPPNDIAIKQLELANQLAPNIDFIKNRLETLKNDNSKSNSVSSNGNLDKIKISNKFFQLSKEYQKSGDLQLGFQYLKTAYENNQDNSELNLNLSNLYEKQGKFQMSIDLLNRILKKEPFHWEAHYNLAALEHKNSLTEKAIKRLKLIINSNSASENQKHKSHLLLLFYMNFVERYNCDQDKGKSIYEEHLKYYNDKLLKRHHNTIKALQFSKEEIAKYSKQSPIKIAYLSNHFHQHPIAYFIMGLLESHNRQLFDIHIIQIDNGGQDDNFTKRIRGFIKNEKNWIKIPESLISEYPHLLSQSIREKEISIAVSLDMHTEKHAELLVNRIAPIQINYLGYPNSSGIDPSILQYRITDEHADPITTEQPFTETLIRLPKTFLNFDPSHLPPVHQNIKCPFETNGFITFGCYNTLSKIQPCTLTLWKRIQDKLPTCKILIKSPLFILESSCNDYLGTLKDEYHFDISRVILKPYSFDTNSHYLSYSDMDISLDTFPYNGTTTSFDSLYMGVPFITLSGPTHVHSVGKSILNNIPSLSDLIAATNDQYADIAVSLASSPDRLKYLRNNLRSLLSNSPLSNSKQFTLNFEKVYKEIHSKLNNK</sequence>
<name>F0ZJK5_DICPU</name>
<dbReference type="GeneID" id="10500630"/>
<dbReference type="PANTHER" id="PTHR44835:SF1">
    <property type="entry name" value="PROTEIN O-GLCNAC TRANSFERASE"/>
    <property type="match status" value="1"/>
</dbReference>
<feature type="repeat" description="TPR" evidence="8">
    <location>
        <begin position="173"/>
        <end position="206"/>
    </location>
</feature>
<dbReference type="Pfam" id="PF14559">
    <property type="entry name" value="TPR_19"/>
    <property type="match status" value="1"/>
</dbReference>
<dbReference type="InterPro" id="IPR029489">
    <property type="entry name" value="OGT/SEC/SPY_C"/>
</dbReference>
<dbReference type="Gene3D" id="3.40.50.2000">
    <property type="entry name" value="Glycogen Phosphorylase B"/>
    <property type="match status" value="1"/>
</dbReference>
<feature type="domain" description="O-GlcNAc transferase C-terminal" evidence="9">
    <location>
        <begin position="261"/>
        <end position="469"/>
    </location>
</feature>
<dbReference type="InterPro" id="IPR011990">
    <property type="entry name" value="TPR-like_helical_dom_sf"/>
</dbReference>
<evidence type="ECO:0000256" key="1">
    <source>
        <dbReference type="ARBA" id="ARBA00004922"/>
    </source>
</evidence>
<gene>
    <name evidence="10" type="ORF">DICPUDRAFT_151710</name>
</gene>
<dbReference type="OMA" id="FGCYNTL"/>
<comment type="similarity">
    <text evidence="2">Belongs to the glycosyltransferase 41 family. O-GlcNAc transferase subfamily.</text>
</comment>
<evidence type="ECO:0000256" key="4">
    <source>
        <dbReference type="ARBA" id="ARBA00022676"/>
    </source>
</evidence>
<dbReference type="eggNOG" id="KOG4626">
    <property type="taxonomic scope" value="Eukaryota"/>
</dbReference>
<keyword evidence="11" id="KW-1185">Reference proteome</keyword>
<comment type="pathway">
    <text evidence="1">Protein modification; protein glycosylation.</text>
</comment>
<evidence type="ECO:0000256" key="2">
    <source>
        <dbReference type="ARBA" id="ARBA00005386"/>
    </source>
</evidence>
<feature type="domain" description="O-GlcNAc transferase C-terminal" evidence="9">
    <location>
        <begin position="489"/>
        <end position="668"/>
    </location>
</feature>
<dbReference type="PANTHER" id="PTHR44835">
    <property type="entry name" value="UDP-N-ACETYLGLUCOSAMINE--PEPTIDE N-ACETYLGLUCOSAMINYLTRANSFERASE SPINDLY-RELATED"/>
    <property type="match status" value="1"/>
</dbReference>
<evidence type="ECO:0000256" key="3">
    <source>
        <dbReference type="ARBA" id="ARBA00011970"/>
    </source>
</evidence>
<dbReference type="Gene3D" id="1.25.40.10">
    <property type="entry name" value="Tetratricopeptide repeat domain"/>
    <property type="match status" value="1"/>
</dbReference>
<dbReference type="SUPFAM" id="SSF48452">
    <property type="entry name" value="TPR-like"/>
    <property type="match status" value="2"/>
</dbReference>
<evidence type="ECO:0000256" key="7">
    <source>
        <dbReference type="ARBA" id="ARBA00022803"/>
    </source>
</evidence>
<dbReference type="GO" id="GO:0097363">
    <property type="term" value="F:protein O-acetylglucosaminyltransferase activity"/>
    <property type="evidence" value="ECO:0007669"/>
    <property type="project" value="UniProtKB-EC"/>
</dbReference>
<dbReference type="KEGG" id="dpp:DICPUDRAFT_151710"/>
<evidence type="ECO:0000256" key="5">
    <source>
        <dbReference type="ARBA" id="ARBA00022679"/>
    </source>
</evidence>
<evidence type="ECO:0000256" key="8">
    <source>
        <dbReference type="PROSITE-ProRule" id="PRU00339"/>
    </source>
</evidence>
<protein>
    <recommendedName>
        <fullName evidence="3">protein O-GlcNAc transferase</fullName>
        <ecNumber evidence="3">2.4.1.255</ecNumber>
    </recommendedName>
</protein>
<dbReference type="Proteomes" id="UP000001064">
    <property type="component" value="Unassembled WGS sequence"/>
</dbReference>
<evidence type="ECO:0000313" key="10">
    <source>
        <dbReference type="EMBL" id="EGC35878.1"/>
    </source>
</evidence>
<dbReference type="EMBL" id="GL871044">
    <property type="protein sequence ID" value="EGC35878.1"/>
    <property type="molecule type" value="Genomic_DNA"/>
</dbReference>